<keyword evidence="3" id="KW-0847">Vitamin C</keyword>
<evidence type="ECO:0000313" key="10">
    <source>
        <dbReference type="Proteomes" id="UP000266841"/>
    </source>
</evidence>
<evidence type="ECO:0000256" key="7">
    <source>
        <dbReference type="SAM" id="Coils"/>
    </source>
</evidence>
<evidence type="ECO:0000256" key="4">
    <source>
        <dbReference type="ARBA" id="ARBA00022964"/>
    </source>
</evidence>
<dbReference type="PANTHER" id="PTHR24014">
    <property type="entry name" value="2-OXOGLUTARATE AND IRON-DEPENDENT OXYGENASE DOMAIN-CONTAINING PROTEIN 2"/>
    <property type="match status" value="1"/>
</dbReference>
<name>K0SV59_THAOC</name>
<dbReference type="PROSITE" id="PS51471">
    <property type="entry name" value="FE2OG_OXY"/>
    <property type="match status" value="1"/>
</dbReference>
<comment type="cofactor">
    <cofactor evidence="1">
        <name>L-ascorbate</name>
        <dbReference type="ChEBI" id="CHEBI:38290"/>
    </cofactor>
</comment>
<keyword evidence="6" id="KW-0408">Iron</keyword>
<evidence type="ECO:0000256" key="3">
    <source>
        <dbReference type="ARBA" id="ARBA00022896"/>
    </source>
</evidence>
<dbReference type="GO" id="GO:0005506">
    <property type="term" value="F:iron ion binding"/>
    <property type="evidence" value="ECO:0007669"/>
    <property type="project" value="InterPro"/>
</dbReference>
<keyword evidence="10" id="KW-1185">Reference proteome</keyword>
<dbReference type="OrthoDB" id="1736837at2759"/>
<evidence type="ECO:0000256" key="1">
    <source>
        <dbReference type="ARBA" id="ARBA00001961"/>
    </source>
</evidence>
<dbReference type="InterPro" id="IPR005123">
    <property type="entry name" value="Oxoglu/Fe-dep_dioxygenase_dom"/>
</dbReference>
<accession>K0SV59</accession>
<dbReference type="GO" id="GO:0031418">
    <property type="term" value="F:L-ascorbic acid binding"/>
    <property type="evidence" value="ECO:0007669"/>
    <property type="project" value="UniProtKB-KW"/>
</dbReference>
<evidence type="ECO:0000259" key="8">
    <source>
        <dbReference type="PROSITE" id="PS51471"/>
    </source>
</evidence>
<dbReference type="InterPro" id="IPR006620">
    <property type="entry name" value="Pro_4_hyd_alph"/>
</dbReference>
<proteinExistence type="predicted"/>
<evidence type="ECO:0000256" key="2">
    <source>
        <dbReference type="ARBA" id="ARBA00022723"/>
    </source>
</evidence>
<sequence length="417" mass="47936">MSESSASGLIRALRRDFRLIMIANVRTESIAKLCPEIARDRSRARIDALALTLLPLRIARIPQQSRFHDKKDVESLEAALEARLMDVRKQKNEIARRRRGIAELVGRYLNRTDYECEEGDCSQLWRDHKVFSKPATWADLREREVLQGSAFRVAHRSALRCAKRQGFANNEVRDFIDGRCNLQIDESLLEEFMDQAMFDVYSFPIFEPEFCKLLRQTVRDLSWLAEKDYPHLNLGRRPLDLDDIGLGWINDAIFALFIQPISRHLFATTELLTHAEKYDSEQLLDWRQGYIAGYSASPTSAKGANRHRLVPHTDDSEVTLNLCLGEETFEGGAVEFYGLRGTEEEGELVGKARRPDVGTALIHSGRHLHAVSDITSGDRYAYIVWARSWNKLRSRSCPCCYLNRRQDSRCICDKAWN</sequence>
<feature type="coiled-coil region" evidence="7">
    <location>
        <begin position="70"/>
        <end position="97"/>
    </location>
</feature>
<comment type="caution">
    <text evidence="9">The sequence shown here is derived from an EMBL/GenBank/DDBJ whole genome shotgun (WGS) entry which is preliminary data.</text>
</comment>
<dbReference type="eggNOG" id="KOG1971">
    <property type="taxonomic scope" value="Eukaryota"/>
</dbReference>
<dbReference type="Pfam" id="PF25238">
    <property type="entry name" value="OGFOD2-like"/>
    <property type="match status" value="1"/>
</dbReference>
<dbReference type="EMBL" id="AGNL01010798">
    <property type="protein sequence ID" value="EJK68834.1"/>
    <property type="molecule type" value="Genomic_DNA"/>
</dbReference>
<keyword evidence="5" id="KW-0560">Oxidoreductase</keyword>
<dbReference type="AlphaFoldDB" id="K0SV59"/>
<keyword evidence="7" id="KW-0175">Coiled coil</keyword>
<feature type="domain" description="Fe2OG dioxygenase" evidence="8">
    <location>
        <begin position="279"/>
        <end position="388"/>
    </location>
</feature>
<dbReference type="Proteomes" id="UP000266841">
    <property type="component" value="Unassembled WGS sequence"/>
</dbReference>
<gene>
    <name evidence="9" type="ORF">THAOC_09953</name>
</gene>
<reference evidence="9 10" key="1">
    <citation type="journal article" date="2012" name="Genome Biol.">
        <title>Genome and low-iron response of an oceanic diatom adapted to chronic iron limitation.</title>
        <authorList>
            <person name="Lommer M."/>
            <person name="Specht M."/>
            <person name="Roy A.S."/>
            <person name="Kraemer L."/>
            <person name="Andreson R."/>
            <person name="Gutowska M.A."/>
            <person name="Wolf J."/>
            <person name="Bergner S.V."/>
            <person name="Schilhabel M.B."/>
            <person name="Klostermeier U.C."/>
            <person name="Beiko R.G."/>
            <person name="Rosenstiel P."/>
            <person name="Hippler M."/>
            <person name="Laroche J."/>
        </authorList>
    </citation>
    <scope>NUCLEOTIDE SEQUENCE [LARGE SCALE GENOMIC DNA]</scope>
    <source>
        <strain evidence="9 10">CCMP1005</strain>
    </source>
</reference>
<organism evidence="9 10">
    <name type="scientific">Thalassiosira oceanica</name>
    <name type="common">Marine diatom</name>
    <dbReference type="NCBI Taxonomy" id="159749"/>
    <lineage>
        <taxon>Eukaryota</taxon>
        <taxon>Sar</taxon>
        <taxon>Stramenopiles</taxon>
        <taxon>Ochrophyta</taxon>
        <taxon>Bacillariophyta</taxon>
        <taxon>Coscinodiscophyceae</taxon>
        <taxon>Thalassiosirophycidae</taxon>
        <taxon>Thalassiosirales</taxon>
        <taxon>Thalassiosiraceae</taxon>
        <taxon>Thalassiosira</taxon>
    </lineage>
</organism>
<dbReference type="SMART" id="SM00702">
    <property type="entry name" value="P4Hc"/>
    <property type="match status" value="1"/>
</dbReference>
<dbReference type="GO" id="GO:0051213">
    <property type="term" value="F:dioxygenase activity"/>
    <property type="evidence" value="ECO:0007669"/>
    <property type="project" value="UniProtKB-KW"/>
</dbReference>
<evidence type="ECO:0000256" key="6">
    <source>
        <dbReference type="ARBA" id="ARBA00023004"/>
    </source>
</evidence>
<protein>
    <recommendedName>
        <fullName evidence="8">Fe2OG dioxygenase domain-containing protein</fullName>
    </recommendedName>
</protein>
<keyword evidence="4" id="KW-0223">Dioxygenase</keyword>
<evidence type="ECO:0000256" key="5">
    <source>
        <dbReference type="ARBA" id="ARBA00023002"/>
    </source>
</evidence>
<evidence type="ECO:0000313" key="9">
    <source>
        <dbReference type="EMBL" id="EJK68834.1"/>
    </source>
</evidence>
<dbReference type="GO" id="GO:0016705">
    <property type="term" value="F:oxidoreductase activity, acting on paired donors, with incorporation or reduction of molecular oxygen"/>
    <property type="evidence" value="ECO:0007669"/>
    <property type="project" value="InterPro"/>
</dbReference>
<keyword evidence="2" id="KW-0479">Metal-binding</keyword>
<dbReference type="Gene3D" id="2.60.120.620">
    <property type="entry name" value="q2cbj1_9rhob like domain"/>
    <property type="match status" value="1"/>
</dbReference>
<dbReference type="PANTHER" id="PTHR24014:SF4">
    <property type="entry name" value="2-OXOGLUTARATE AND IRON-DEPENDENT OXYGENASE DOMAIN-CONTAINING PROTEIN 2"/>
    <property type="match status" value="1"/>
</dbReference>